<dbReference type="Proteomes" id="UP000824998">
    <property type="component" value="Unassembled WGS sequence"/>
</dbReference>
<evidence type="ECO:0000313" key="2">
    <source>
        <dbReference type="EMBL" id="KAG9229525.1"/>
    </source>
</evidence>
<proteinExistence type="predicted"/>
<accession>A0A9P7Y9B1</accession>
<feature type="compositionally biased region" description="Basic and acidic residues" evidence="1">
    <location>
        <begin position="834"/>
        <end position="843"/>
    </location>
</feature>
<reference evidence="2" key="1">
    <citation type="journal article" date="2021" name="IMA Fungus">
        <title>Genomic characterization of three marine fungi, including Emericellopsis atlantica sp. nov. with signatures of a generalist lifestyle and marine biomass degradation.</title>
        <authorList>
            <person name="Hagestad O.C."/>
            <person name="Hou L."/>
            <person name="Andersen J.H."/>
            <person name="Hansen E.H."/>
            <person name="Altermark B."/>
            <person name="Li C."/>
            <person name="Kuhnert E."/>
            <person name="Cox R.J."/>
            <person name="Crous P.W."/>
            <person name="Spatafora J.W."/>
            <person name="Lail K."/>
            <person name="Amirebrahimi M."/>
            <person name="Lipzen A."/>
            <person name="Pangilinan J."/>
            <person name="Andreopoulos W."/>
            <person name="Hayes R.D."/>
            <person name="Ng V."/>
            <person name="Grigoriev I.V."/>
            <person name="Jackson S.A."/>
            <person name="Sutton T.D.S."/>
            <person name="Dobson A.D.W."/>
            <person name="Rama T."/>
        </authorList>
    </citation>
    <scope>NUCLEOTIDE SEQUENCE</scope>
    <source>
        <strain evidence="2">TRa018bII</strain>
    </source>
</reference>
<evidence type="ECO:0000313" key="3">
    <source>
        <dbReference type="Proteomes" id="UP000824998"/>
    </source>
</evidence>
<keyword evidence="3" id="KW-1185">Reference proteome</keyword>
<feature type="region of interest" description="Disordered" evidence="1">
    <location>
        <begin position="834"/>
        <end position="853"/>
    </location>
</feature>
<dbReference type="EMBL" id="MU251758">
    <property type="protein sequence ID" value="KAG9229525.1"/>
    <property type="molecule type" value="Genomic_DNA"/>
</dbReference>
<gene>
    <name evidence="2" type="ORF">BJ875DRAFT_523077</name>
</gene>
<sequence length="1292" mass="146444">MNMSAESLESIFSSIQDGCSRAWRRDGILKFGNALADDEKWQEAWNAAGGTKGLVELFAKISVTEVKALCGAIGTCSQGRNKIDAREQAIEELLRALLPSHYPGSEHESNEKRPFQDHYAQMVYACSAKFIGELLDAKDKSNPLSRRVPWKRLIRTHWELIRKRVIDGIFKDGCIDEHLPQYLEAFVYREPPLPSPHPKVSASMDFAMKVLKLRLKNIRNNERWPSTVSEADIFFSLMQRSRKRRLAKPQIHDLFMLGLRLLEAKPQLKFSVQSKGLWVKLIDCWKRDPEFYDDAIVLALRLELSGPPTLIGENYLSTSRYLYKRRDLKWMLLRLYCVHVPEKGVDIDTTNDSKPLAKQSWSTAVFYELEKEQAIKLLEGILSVNPEYDFLQAAKGSILSDHGVKFQHNFNVILLMTLFQKDSEAIQKKATVAVNELRKKSATSREQPERAEFAIAASLYAIASGNLDLYGETVTWQQRFVRDPLTTKDIFGRAAVTTSEGIELLSGIPDPLPENVSLAQVSSYVKKANQILMTFYQTMEIARREPSWQQYHWTGLITLFDAAISKRVDRVGALGRQLQSLEADLYTAIWASTIAMLEKVDRDFINSARGSIERLIRSLSSEALVEVTTAMLETGNQKREKKEGRQPGDEILENISYYALRQLSQSERPELAQQLILRTIIDRPDASSWHRQFLTPGFMNSLSAKDAHQMLLGFATAIGEKLEEQSYVQVPEKQAAPSAPPQSLVKVTTVKYLAQLLDNAEFISVDASVEILVELFRSGTHIDIRLATLDSLLSLLDSFSTGTGDSWRSNPLVEMIMKALETVIPIVGSVNERRPPRQQDWAEAKSTGKLPDTSEGLAPLLSAILEAPIGRQYTSLKKLQAEFMSRILLPALQLSQSEHQKWVALFLAKHGGEMKVDDLPSTPITQELWNTLINNYTELIPLSVLEDFNEYSMNTIAQPKAVKELNKPFRENADLRNAAGVKHWISIYGSRMSHWNSSGTEVLVNMIRSDRANPPLLKVTTFSRVVEMVMAHASLFLDQYDKYKDIWNTFIEYFRPPTMSTHSCNGTDSIRSMFSAWRKTSKPILEDIIALVFDRKKRNASEHKLIILPSTRKLALWLLPYPCFPAAKDVDKECQTFAEEIVDMLDTFLDDEPNVLRWPRILEEAITASKLLNTPEERLKVAYHISELEGGTGTKLAALNLIKVTVAIVLIKDAREGLRKTTKAGSNRTKELEDGKEGKVKSAELTPWGKLIASLQQRVKAWENDSDEAVREKVAEWMRGKKDAWRDLLIEE</sequence>
<name>A0A9P7Y9B1_9HELO</name>
<organism evidence="2 3">
    <name type="scientific">Amylocarpus encephaloides</name>
    <dbReference type="NCBI Taxonomy" id="45428"/>
    <lineage>
        <taxon>Eukaryota</taxon>
        <taxon>Fungi</taxon>
        <taxon>Dikarya</taxon>
        <taxon>Ascomycota</taxon>
        <taxon>Pezizomycotina</taxon>
        <taxon>Leotiomycetes</taxon>
        <taxon>Helotiales</taxon>
        <taxon>Helotiales incertae sedis</taxon>
        <taxon>Amylocarpus</taxon>
    </lineage>
</organism>
<dbReference type="InterPro" id="IPR016024">
    <property type="entry name" value="ARM-type_fold"/>
</dbReference>
<dbReference type="SUPFAM" id="SSF48371">
    <property type="entry name" value="ARM repeat"/>
    <property type="match status" value="1"/>
</dbReference>
<dbReference type="OrthoDB" id="3524059at2759"/>
<evidence type="ECO:0000256" key="1">
    <source>
        <dbReference type="SAM" id="MobiDB-lite"/>
    </source>
</evidence>
<comment type="caution">
    <text evidence="2">The sequence shown here is derived from an EMBL/GenBank/DDBJ whole genome shotgun (WGS) entry which is preliminary data.</text>
</comment>
<protein>
    <submittedName>
        <fullName evidence="2">Uncharacterized protein</fullName>
    </submittedName>
</protein>